<evidence type="ECO:0000256" key="1">
    <source>
        <dbReference type="SAM" id="MobiDB-lite"/>
    </source>
</evidence>
<feature type="region of interest" description="Disordered" evidence="1">
    <location>
        <begin position="61"/>
        <end position="88"/>
    </location>
</feature>
<dbReference type="EMBL" id="BKCJ011300384">
    <property type="protein sequence ID" value="GFD17454.1"/>
    <property type="molecule type" value="Genomic_DNA"/>
</dbReference>
<name>A0A699UCK3_TANCI</name>
<accession>A0A699UCK3</accession>
<proteinExistence type="predicted"/>
<comment type="caution">
    <text evidence="2">The sequence shown here is derived from an EMBL/GenBank/DDBJ whole genome shotgun (WGS) entry which is preliminary data.</text>
</comment>
<gene>
    <name evidence="2" type="ORF">Tci_889423</name>
</gene>
<dbReference type="AlphaFoldDB" id="A0A699UCK3"/>
<feature type="non-terminal residue" evidence="2">
    <location>
        <position position="1"/>
    </location>
</feature>
<feature type="compositionally biased region" description="Low complexity" evidence="1">
    <location>
        <begin position="72"/>
        <end position="88"/>
    </location>
</feature>
<protein>
    <submittedName>
        <fullName evidence="2">Uncharacterized protein</fullName>
    </submittedName>
</protein>
<sequence length="88" mass="9213">GGPWRETVVGGRRGLPLRPVAIAGHLTGFARQLRSDGCHSRAALCRARAETGCEHARRVPEVAAPERGTSPDADGAAGCFAGGLRRRV</sequence>
<evidence type="ECO:0000313" key="2">
    <source>
        <dbReference type="EMBL" id="GFD17454.1"/>
    </source>
</evidence>
<organism evidence="2">
    <name type="scientific">Tanacetum cinerariifolium</name>
    <name type="common">Dalmatian daisy</name>
    <name type="synonym">Chrysanthemum cinerariifolium</name>
    <dbReference type="NCBI Taxonomy" id="118510"/>
    <lineage>
        <taxon>Eukaryota</taxon>
        <taxon>Viridiplantae</taxon>
        <taxon>Streptophyta</taxon>
        <taxon>Embryophyta</taxon>
        <taxon>Tracheophyta</taxon>
        <taxon>Spermatophyta</taxon>
        <taxon>Magnoliopsida</taxon>
        <taxon>eudicotyledons</taxon>
        <taxon>Gunneridae</taxon>
        <taxon>Pentapetalae</taxon>
        <taxon>asterids</taxon>
        <taxon>campanulids</taxon>
        <taxon>Asterales</taxon>
        <taxon>Asteraceae</taxon>
        <taxon>Asteroideae</taxon>
        <taxon>Anthemideae</taxon>
        <taxon>Anthemidinae</taxon>
        <taxon>Tanacetum</taxon>
    </lineage>
</organism>
<reference evidence="2" key="1">
    <citation type="journal article" date="2019" name="Sci. Rep.">
        <title>Draft genome of Tanacetum cinerariifolium, the natural source of mosquito coil.</title>
        <authorList>
            <person name="Yamashiro T."/>
            <person name="Shiraishi A."/>
            <person name="Satake H."/>
            <person name="Nakayama K."/>
        </authorList>
    </citation>
    <scope>NUCLEOTIDE SEQUENCE</scope>
</reference>